<dbReference type="GO" id="GO:0003847">
    <property type="term" value="F:1-alkyl-2-acetylglycerophosphocholine esterase activity"/>
    <property type="evidence" value="ECO:0007669"/>
    <property type="project" value="UniProtKB-EC"/>
</dbReference>
<proteinExistence type="predicted"/>
<dbReference type="GO" id="GO:0016042">
    <property type="term" value="P:lipid catabolic process"/>
    <property type="evidence" value="ECO:0007669"/>
    <property type="project" value="UniProtKB-KW"/>
</dbReference>
<dbReference type="Gene3D" id="3.40.50.1820">
    <property type="entry name" value="alpha/beta hydrolase"/>
    <property type="match status" value="1"/>
</dbReference>
<feature type="compositionally biased region" description="Low complexity" evidence="5">
    <location>
        <begin position="182"/>
        <end position="191"/>
    </location>
</feature>
<keyword evidence="3" id="KW-0442">Lipid degradation</keyword>
<keyword evidence="2" id="KW-0378">Hydrolase</keyword>
<feature type="compositionally biased region" description="Low complexity" evidence="5">
    <location>
        <begin position="414"/>
        <end position="432"/>
    </location>
</feature>
<dbReference type="EC" id="3.1.1.47" evidence="1"/>
<keyword evidence="4" id="KW-0443">Lipid metabolism</keyword>
<feature type="region of interest" description="Disordered" evidence="5">
    <location>
        <begin position="470"/>
        <end position="512"/>
    </location>
</feature>
<dbReference type="PANTHER" id="PTHR10272:SF0">
    <property type="entry name" value="PLATELET-ACTIVATING FACTOR ACETYLHYDROLASE"/>
    <property type="match status" value="1"/>
</dbReference>
<feature type="compositionally biased region" description="Gly residues" evidence="5">
    <location>
        <begin position="482"/>
        <end position="491"/>
    </location>
</feature>
<organism evidence="6 7">
    <name type="scientific">Chlamydomonas schloesseri</name>
    <dbReference type="NCBI Taxonomy" id="2026947"/>
    <lineage>
        <taxon>Eukaryota</taxon>
        <taxon>Viridiplantae</taxon>
        <taxon>Chlorophyta</taxon>
        <taxon>core chlorophytes</taxon>
        <taxon>Chlorophyceae</taxon>
        <taxon>CS clade</taxon>
        <taxon>Chlamydomonadales</taxon>
        <taxon>Chlamydomonadaceae</taxon>
        <taxon>Chlamydomonas</taxon>
    </lineage>
</organism>
<evidence type="ECO:0000313" key="7">
    <source>
        <dbReference type="Proteomes" id="UP000613740"/>
    </source>
</evidence>
<evidence type="ECO:0000256" key="3">
    <source>
        <dbReference type="ARBA" id="ARBA00022963"/>
    </source>
</evidence>
<dbReference type="Proteomes" id="UP000613740">
    <property type="component" value="Unassembled WGS sequence"/>
</dbReference>
<evidence type="ECO:0000313" key="6">
    <source>
        <dbReference type="EMBL" id="KAG2451521.1"/>
    </source>
</evidence>
<evidence type="ECO:0000256" key="4">
    <source>
        <dbReference type="ARBA" id="ARBA00023098"/>
    </source>
</evidence>
<dbReference type="AlphaFoldDB" id="A0A836B972"/>
<dbReference type="PANTHER" id="PTHR10272">
    <property type="entry name" value="PLATELET-ACTIVATING FACTOR ACETYLHYDROLASE"/>
    <property type="match status" value="1"/>
</dbReference>
<gene>
    <name evidence="6" type="ORF">HYH02_004119</name>
</gene>
<dbReference type="EMBL" id="JAEHOD010000008">
    <property type="protein sequence ID" value="KAG2451521.1"/>
    <property type="molecule type" value="Genomic_DNA"/>
</dbReference>
<evidence type="ECO:0000256" key="1">
    <source>
        <dbReference type="ARBA" id="ARBA00013201"/>
    </source>
</evidence>
<feature type="region of interest" description="Disordered" evidence="5">
    <location>
        <begin position="163"/>
        <end position="195"/>
    </location>
</feature>
<dbReference type="Pfam" id="PF03403">
    <property type="entry name" value="PAF-AH_p_II"/>
    <property type="match status" value="1"/>
</dbReference>
<dbReference type="InterPro" id="IPR029058">
    <property type="entry name" value="AB_hydrolase_fold"/>
</dbReference>
<evidence type="ECO:0000256" key="5">
    <source>
        <dbReference type="SAM" id="MobiDB-lite"/>
    </source>
</evidence>
<feature type="region of interest" description="Disordered" evidence="5">
    <location>
        <begin position="411"/>
        <end position="432"/>
    </location>
</feature>
<comment type="caution">
    <text evidence="6">The sequence shown here is derived from an EMBL/GenBank/DDBJ whole genome shotgun (WGS) entry which is preliminary data.</text>
</comment>
<sequence>MSRPTGASSVGCADLAAVEVEPGVERLAARLFYPCKRLALASWLAPVTWLPHFNYARGYVDYLFRFIQKRTLKHHVAQAALTAACYGLGASRVLPVHYQAPVEPGGRQFPVVVFSHGLAGTRNAYSSICIELASQGYVVMALEHSDGSASTARLPQLPAAAASTANGISNGSGGGGGGGHSSGAKGTHPDTTGGGGGGSEWCWYGGLGDKPAQLQKTRHRVAEVEAAYLLLDRLNRGQTEGVRELPAAVASGFRGRLDMARAAVIGHSYGGATAAGAASQLPVFKAAVCLDPWWDCFPEEWPTLHRWANPAPMMVIGSHDWNTPGIDGKLKCGGENQERVLAAAAAGGGGALLVVPRHSSHGSFDDVMLLFGKSMMHLLAVLGIKSSLEPRLAHRINMWSIRHFLDKHLPPPQQQQQQQQPPAAAAAAGAATAGAPIRAGEDQAFRDSFVGENAAILRVCPAAAAAAAAAGATAPEPEMRAAGGGAGGGMMNGQEGSQASARVAAPAGATVQ</sequence>
<reference evidence="6" key="1">
    <citation type="journal article" date="2020" name="bioRxiv">
        <title>Comparative genomics of Chlamydomonas.</title>
        <authorList>
            <person name="Craig R.J."/>
            <person name="Hasan A.R."/>
            <person name="Ness R.W."/>
            <person name="Keightley P.D."/>
        </authorList>
    </citation>
    <scope>NUCLEOTIDE SEQUENCE</scope>
    <source>
        <strain evidence="6">CCAP 11/173</strain>
    </source>
</reference>
<accession>A0A836B972</accession>
<keyword evidence="7" id="KW-1185">Reference proteome</keyword>
<dbReference type="OrthoDB" id="2363873at2759"/>
<dbReference type="SUPFAM" id="SSF53474">
    <property type="entry name" value="alpha/beta-Hydrolases"/>
    <property type="match status" value="1"/>
</dbReference>
<protein>
    <recommendedName>
        <fullName evidence="1">1-alkyl-2-acetylglycerophosphocholine esterase</fullName>
        <ecNumber evidence="1">3.1.1.47</ecNumber>
    </recommendedName>
</protein>
<name>A0A836B972_9CHLO</name>
<evidence type="ECO:0000256" key="2">
    <source>
        <dbReference type="ARBA" id="ARBA00022801"/>
    </source>
</evidence>
<feature type="compositionally biased region" description="Gly residues" evidence="5">
    <location>
        <begin position="170"/>
        <end position="181"/>
    </location>
</feature>